<reference evidence="2 3" key="1">
    <citation type="submission" date="2016-10" db="EMBL/GenBank/DDBJ databases">
        <authorList>
            <person name="de Groot N.N."/>
        </authorList>
    </citation>
    <scope>NUCLEOTIDE SEQUENCE [LARGE SCALE GENOMIC DNA]</scope>
    <source>
        <strain evidence="2 3">DSM 8512</strain>
    </source>
</reference>
<feature type="domain" description="DNA binding HTH" evidence="1">
    <location>
        <begin position="277"/>
        <end position="312"/>
    </location>
</feature>
<protein>
    <submittedName>
        <fullName evidence="2">Regulatory protein, Fis family</fullName>
    </submittedName>
</protein>
<accession>A0A1H8FYH2</accession>
<dbReference type="Gene3D" id="3.30.450.40">
    <property type="match status" value="1"/>
</dbReference>
<dbReference type="SUPFAM" id="SSF46689">
    <property type="entry name" value="Homeodomain-like"/>
    <property type="match status" value="1"/>
</dbReference>
<dbReference type="InterPro" id="IPR002197">
    <property type="entry name" value="HTH_Fis"/>
</dbReference>
<dbReference type="SUPFAM" id="SSF55781">
    <property type="entry name" value="GAF domain-like"/>
    <property type="match status" value="1"/>
</dbReference>
<keyword evidence="3" id="KW-1185">Reference proteome</keyword>
<dbReference type="Proteomes" id="UP000199054">
    <property type="component" value="Unassembled WGS sequence"/>
</dbReference>
<dbReference type="Pfam" id="PF02954">
    <property type="entry name" value="HTH_8"/>
    <property type="match status" value="1"/>
</dbReference>
<evidence type="ECO:0000313" key="2">
    <source>
        <dbReference type="EMBL" id="SEN36287.1"/>
    </source>
</evidence>
<evidence type="ECO:0000259" key="1">
    <source>
        <dbReference type="Pfam" id="PF02954"/>
    </source>
</evidence>
<organism evidence="2 3">
    <name type="scientific">Paracoccus alcaliphilus</name>
    <dbReference type="NCBI Taxonomy" id="34002"/>
    <lineage>
        <taxon>Bacteria</taxon>
        <taxon>Pseudomonadati</taxon>
        <taxon>Pseudomonadota</taxon>
        <taxon>Alphaproteobacteria</taxon>
        <taxon>Rhodobacterales</taxon>
        <taxon>Paracoccaceae</taxon>
        <taxon>Paracoccus</taxon>
    </lineage>
</organism>
<dbReference type="RefSeq" id="WP_090610824.1">
    <property type="nucleotide sequence ID" value="NZ_CP067125.1"/>
</dbReference>
<dbReference type="InterPro" id="IPR029016">
    <property type="entry name" value="GAF-like_dom_sf"/>
</dbReference>
<name>A0A1H8FYH2_9RHOB</name>
<sequence length="320" mass="34351">MAVVPSHAEYVRSVLTSGAIAGSPVATSWQRCAEQYRLDPATPPRMRRLSDAELGELEQGMEPILRSAGPALERLQRATGNRGVCQLLTNAEGIPLHWSGAECDQGELQAWGLCRGVDWSEVHNGTNGIGTSLIERRALVVRQDQHYYARALAITCASAPVYDHDGALAGALNVTFYGIASNMAPAGLLLSTITDAARQIEIDHFHRHFRHASVISLPWPARCGAVLLAVDRDNVVIGASRGARHVLGLCDAAIRQGVVASDCLDALNGAEGEDGLAHAERGAIRRALLRERGNVTATSRRLGISLATAKRKICSHAIRR</sequence>
<dbReference type="AlphaFoldDB" id="A0A1H8FYH2"/>
<gene>
    <name evidence="2" type="ORF">SAMN04489859_100555</name>
</gene>
<dbReference type="Gene3D" id="1.10.10.60">
    <property type="entry name" value="Homeodomain-like"/>
    <property type="match status" value="1"/>
</dbReference>
<dbReference type="EMBL" id="FODE01000005">
    <property type="protein sequence ID" value="SEN36287.1"/>
    <property type="molecule type" value="Genomic_DNA"/>
</dbReference>
<dbReference type="InterPro" id="IPR009057">
    <property type="entry name" value="Homeodomain-like_sf"/>
</dbReference>
<dbReference type="GO" id="GO:0043565">
    <property type="term" value="F:sequence-specific DNA binding"/>
    <property type="evidence" value="ECO:0007669"/>
    <property type="project" value="InterPro"/>
</dbReference>
<proteinExistence type="predicted"/>
<evidence type="ECO:0000313" key="3">
    <source>
        <dbReference type="Proteomes" id="UP000199054"/>
    </source>
</evidence>
<dbReference type="STRING" id="34002.SAMN04489859_100555"/>